<name>A0A841H684_9BACT</name>
<evidence type="ECO:0000313" key="3">
    <source>
        <dbReference type="EMBL" id="MBB6073597.1"/>
    </source>
</evidence>
<keyword evidence="1" id="KW-0812">Transmembrane</keyword>
<evidence type="ECO:0000256" key="1">
    <source>
        <dbReference type="SAM" id="Phobius"/>
    </source>
</evidence>
<evidence type="ECO:0000313" key="4">
    <source>
        <dbReference type="Proteomes" id="UP000582837"/>
    </source>
</evidence>
<feature type="transmembrane region" description="Helical" evidence="1">
    <location>
        <begin position="61"/>
        <end position="83"/>
    </location>
</feature>
<keyword evidence="1" id="KW-0472">Membrane</keyword>
<gene>
    <name evidence="3" type="ORF">HNQ61_005268</name>
</gene>
<dbReference type="InterPro" id="IPR025403">
    <property type="entry name" value="TgpA-like_C"/>
</dbReference>
<protein>
    <recommendedName>
        <fullName evidence="2">Protein-glutamine gamma-glutamyltransferase-like C-terminal domain-containing protein</fullName>
    </recommendedName>
</protein>
<feature type="domain" description="Protein-glutamine gamma-glutamyltransferase-like C-terminal" evidence="2">
    <location>
        <begin position="135"/>
        <end position="204"/>
    </location>
</feature>
<dbReference type="EMBL" id="JACHIA010000026">
    <property type="protein sequence ID" value="MBB6073597.1"/>
    <property type="molecule type" value="Genomic_DNA"/>
</dbReference>
<dbReference type="AlphaFoldDB" id="A0A841H684"/>
<evidence type="ECO:0000259" key="2">
    <source>
        <dbReference type="Pfam" id="PF13559"/>
    </source>
</evidence>
<organism evidence="3 4">
    <name type="scientific">Longimicrobium terrae</name>
    <dbReference type="NCBI Taxonomy" id="1639882"/>
    <lineage>
        <taxon>Bacteria</taxon>
        <taxon>Pseudomonadati</taxon>
        <taxon>Gemmatimonadota</taxon>
        <taxon>Longimicrobiia</taxon>
        <taxon>Longimicrobiales</taxon>
        <taxon>Longimicrobiaceae</taxon>
        <taxon>Longimicrobium</taxon>
    </lineage>
</organism>
<comment type="caution">
    <text evidence="3">The sequence shown here is derived from an EMBL/GenBank/DDBJ whole genome shotgun (WGS) entry which is preliminary data.</text>
</comment>
<proteinExistence type="predicted"/>
<sequence length="210" mass="23504">MPIPDSTAVHRAVEAVYRRPEYNPEPPESVWDRLMEPIANAWEWLINRLGISDGLRFTAPYVFLLILALLSIAALAILGFLVWSAVRTTRPDRPGAGSATGGRVRLTRPRSVDEWDDEARRLAAEGRLREASVALYHALLLRLEQRGALRYDPSKTPGDYRREVRGQADAARTLTGFLRRFEPIVFGGRAVDAQSYEALRQAARPEGARG</sequence>
<reference evidence="3 4" key="1">
    <citation type="submission" date="2020-08" db="EMBL/GenBank/DDBJ databases">
        <title>Genomic Encyclopedia of Type Strains, Phase IV (KMG-IV): sequencing the most valuable type-strain genomes for metagenomic binning, comparative biology and taxonomic classification.</title>
        <authorList>
            <person name="Goeker M."/>
        </authorList>
    </citation>
    <scope>NUCLEOTIDE SEQUENCE [LARGE SCALE GENOMIC DNA]</scope>
    <source>
        <strain evidence="3 4">DSM 29007</strain>
    </source>
</reference>
<dbReference type="RefSeq" id="WP_170034152.1">
    <property type="nucleotide sequence ID" value="NZ_JABDTL010000001.1"/>
</dbReference>
<keyword evidence="1" id="KW-1133">Transmembrane helix</keyword>
<dbReference type="Proteomes" id="UP000582837">
    <property type="component" value="Unassembled WGS sequence"/>
</dbReference>
<accession>A0A841H684</accession>
<dbReference type="Pfam" id="PF13559">
    <property type="entry name" value="DUF4129"/>
    <property type="match status" value="1"/>
</dbReference>
<keyword evidence="4" id="KW-1185">Reference proteome</keyword>